<dbReference type="RefSeq" id="WP_013115027.1">
    <property type="nucleotide sequence ID" value="NC_014150.1"/>
</dbReference>
<comment type="similarity">
    <text evidence="2">Belongs to the bacterial solute-binding protein SsuA/TauA family.</text>
</comment>
<dbReference type="Proteomes" id="UP000001915">
    <property type="component" value="Chromosome"/>
</dbReference>
<sequence>MKKIIYILITIAILSCSNNTKNDNEDNIIKINVGYLADFAGASAIAIAKEKGFFEDENLDAQLIKFYSGPSEILSMIGNEIEFAYIGNGAHSHAINGYVQVLFPNGISKAEQIISGKWTNIRTISDLKGKTVATHLGTSGETMLNIALKSAGLTKEDINLLNVNVTNLANMIINKKADAVSTWSPYTKEITDSIPDQYTVISSITNYSNEAVFISSFISTSKYIKNNSYAVERFSRAILRAMDYRKYNLNEAVKITAEITEQDENMMKREIDTAVWFSSADLKNSCKYKNIEKWYNTQQKTFLDSGIIKENVPITNYVELDRLKNILSTL</sequence>
<evidence type="ECO:0000256" key="1">
    <source>
        <dbReference type="ARBA" id="ARBA00004418"/>
    </source>
</evidence>
<dbReference type="AlphaFoldDB" id="D5U6W6"/>
<dbReference type="SUPFAM" id="SSF53850">
    <property type="entry name" value="Periplasmic binding protein-like II"/>
    <property type="match status" value="1"/>
</dbReference>
<feature type="domain" description="SsuA/THI5-like" evidence="4">
    <location>
        <begin position="45"/>
        <end position="245"/>
    </location>
</feature>
<proteinExistence type="inferred from homology"/>
<dbReference type="KEGG" id="brm:Bmur_2621"/>
<dbReference type="HOGENOM" id="CLU_028871_3_0_12"/>
<evidence type="ECO:0000256" key="3">
    <source>
        <dbReference type="ARBA" id="ARBA00022729"/>
    </source>
</evidence>
<evidence type="ECO:0000256" key="2">
    <source>
        <dbReference type="ARBA" id="ARBA00010742"/>
    </source>
</evidence>
<dbReference type="EMBL" id="CP001959">
    <property type="protein sequence ID" value="ADG72690.1"/>
    <property type="molecule type" value="Genomic_DNA"/>
</dbReference>
<comment type="subcellular location">
    <subcellularLocation>
        <location evidence="1">Periplasm</location>
    </subcellularLocation>
</comment>
<name>D5U6W6_BRAM5</name>
<dbReference type="Pfam" id="PF09084">
    <property type="entry name" value="NMT1"/>
    <property type="match status" value="1"/>
</dbReference>
<dbReference type="OrthoDB" id="9815602at2"/>
<evidence type="ECO:0000313" key="6">
    <source>
        <dbReference type="Proteomes" id="UP000001915"/>
    </source>
</evidence>
<dbReference type="Gene3D" id="3.40.190.10">
    <property type="entry name" value="Periplasmic binding protein-like II"/>
    <property type="match status" value="2"/>
</dbReference>
<dbReference type="GO" id="GO:0042597">
    <property type="term" value="C:periplasmic space"/>
    <property type="evidence" value="ECO:0007669"/>
    <property type="project" value="UniProtKB-SubCell"/>
</dbReference>
<keyword evidence="3" id="KW-0732">Signal</keyword>
<dbReference type="PANTHER" id="PTHR30024:SF47">
    <property type="entry name" value="TAURINE-BINDING PERIPLASMIC PROTEIN"/>
    <property type="match status" value="1"/>
</dbReference>
<dbReference type="InterPro" id="IPR015168">
    <property type="entry name" value="SsuA/THI5"/>
</dbReference>
<organism evidence="5 6">
    <name type="scientific">Brachyspira murdochii (strain ATCC 51284 / DSM 12563 / 56-150)</name>
    <name type="common">Serpulina murdochii</name>
    <dbReference type="NCBI Taxonomy" id="526224"/>
    <lineage>
        <taxon>Bacteria</taxon>
        <taxon>Pseudomonadati</taxon>
        <taxon>Spirochaetota</taxon>
        <taxon>Spirochaetia</taxon>
        <taxon>Brachyspirales</taxon>
        <taxon>Brachyspiraceae</taxon>
        <taxon>Brachyspira</taxon>
    </lineage>
</organism>
<accession>D5U6W6</accession>
<gene>
    <name evidence="5" type="ordered locus">Bmur_2621</name>
</gene>
<evidence type="ECO:0000259" key="4">
    <source>
        <dbReference type="Pfam" id="PF09084"/>
    </source>
</evidence>
<dbReference type="STRING" id="526224.Bmur_2621"/>
<reference evidence="5 6" key="1">
    <citation type="journal article" date="2010" name="Stand. Genomic Sci.">
        <title>Complete genome sequence of Brachyspira murdochii type strain (56-150).</title>
        <authorList>
            <person name="Pati A."/>
            <person name="Sikorski J."/>
            <person name="Gronow S."/>
            <person name="Munk C."/>
            <person name="Lapidus A."/>
            <person name="Copeland A."/>
            <person name="Glavina Del Tio T."/>
            <person name="Nolan M."/>
            <person name="Lucas S."/>
            <person name="Chen F."/>
            <person name="Tice H."/>
            <person name="Cheng J.F."/>
            <person name="Han C."/>
            <person name="Detter J.C."/>
            <person name="Bruce D."/>
            <person name="Tapia R."/>
            <person name="Goodwin L."/>
            <person name="Pitluck S."/>
            <person name="Liolios K."/>
            <person name="Ivanova N."/>
            <person name="Mavromatis K."/>
            <person name="Mikhailova N."/>
            <person name="Chen A."/>
            <person name="Palaniappan K."/>
            <person name="Land M."/>
            <person name="Hauser L."/>
            <person name="Chang Y.J."/>
            <person name="Jeffries C.D."/>
            <person name="Spring S."/>
            <person name="Rohde M."/>
            <person name="Goker M."/>
            <person name="Bristow J."/>
            <person name="Eisen J.A."/>
            <person name="Markowitz V."/>
            <person name="Hugenholtz P."/>
            <person name="Kyrpides N.C."/>
            <person name="Klenk H.P."/>
        </authorList>
    </citation>
    <scope>NUCLEOTIDE SEQUENCE [LARGE SCALE GENOMIC DNA]</scope>
    <source>
        <strain evidence="6">ATCC 51284 / DSM 12563 / 56-150</strain>
    </source>
</reference>
<protein>
    <submittedName>
        <fullName evidence="5">NMT1/THI5 like domain protein</fullName>
    </submittedName>
</protein>
<dbReference type="PANTHER" id="PTHR30024">
    <property type="entry name" value="ALIPHATIC SULFONATES-BINDING PROTEIN-RELATED"/>
    <property type="match status" value="1"/>
</dbReference>
<dbReference type="PROSITE" id="PS51257">
    <property type="entry name" value="PROKAR_LIPOPROTEIN"/>
    <property type="match status" value="1"/>
</dbReference>
<evidence type="ECO:0000313" key="5">
    <source>
        <dbReference type="EMBL" id="ADG72690.1"/>
    </source>
</evidence>
<dbReference type="eggNOG" id="COG0715">
    <property type="taxonomic scope" value="Bacteria"/>
</dbReference>